<organism evidence="2 3">
    <name type="scientific">Candidatus Shapirobacteria bacterium GW2011_GWE1_38_10</name>
    <dbReference type="NCBI Taxonomy" id="1618488"/>
    <lineage>
        <taxon>Bacteria</taxon>
        <taxon>Candidatus Shapironibacteriota</taxon>
    </lineage>
</organism>
<keyword evidence="1" id="KW-0802">TPR repeat</keyword>
<evidence type="ECO:0000256" key="1">
    <source>
        <dbReference type="PROSITE-ProRule" id="PRU00339"/>
    </source>
</evidence>
<dbReference type="Proteomes" id="UP000034231">
    <property type="component" value="Unassembled WGS sequence"/>
</dbReference>
<dbReference type="InterPro" id="IPR036514">
    <property type="entry name" value="SGNH_hydro_sf"/>
</dbReference>
<sequence>MVIFSVFVALVGLEILIRWDEKMLPERKYQEPGFIKEIYDEMSVRKRIQEKGISEKTFNIYYFGESTMYGEPYRDTIPILVEKMLEGRVGGAELKWINMGIPGIDFNEVVRRIRQVVEQKNIYYPSLIVIYSGHNEFLYYQDFEDGNGFSFRKDDTNPIGFLVSRSRLAHKVAKVFKIYRLEVDERKFFDVPVVKADKRVEILKNYEDKVQSTISYLKNNQVPVVISTQTGNYADFEPNRSVYTGDELKKEEFKKYMDEGLVQEKNGENQKALSSYEKALKIDKGFAETYYRLGRAYRELGENEKAWEAYSKAVDFDMMPIRATSSQNEFIKGIGEDKKTKIIDTVNYLREKSETALIGNNYIVDAQHPNLKGYKLIAELYAKKIVEMYPEQTKFTPISEEEVEKLFNTKEALFSMYTSRADWMVRLSTWRYDFSNRLMVAENYLEKAREIYERTAYYYLTKMTIAYLRKDMPEAEKNYEMARKINRKETNEYLRNHWINQVIKRALN</sequence>
<dbReference type="PROSITE" id="PS50005">
    <property type="entry name" value="TPR"/>
    <property type="match status" value="2"/>
</dbReference>
<reference evidence="2 3" key="1">
    <citation type="journal article" date="2015" name="Nature">
        <title>rRNA introns, odd ribosomes, and small enigmatic genomes across a large radiation of phyla.</title>
        <authorList>
            <person name="Brown C.T."/>
            <person name="Hug L.A."/>
            <person name="Thomas B.C."/>
            <person name="Sharon I."/>
            <person name="Castelle C.J."/>
            <person name="Singh A."/>
            <person name="Wilkins M.J."/>
            <person name="Williams K.H."/>
            <person name="Banfield J.F."/>
        </authorList>
    </citation>
    <scope>NUCLEOTIDE SEQUENCE [LARGE SCALE GENOMIC DNA]</scope>
</reference>
<name>A0A0G0II26_9BACT</name>
<feature type="repeat" description="TPR" evidence="1">
    <location>
        <begin position="253"/>
        <end position="286"/>
    </location>
</feature>
<dbReference type="Gene3D" id="3.40.50.1110">
    <property type="entry name" value="SGNH hydrolase"/>
    <property type="match status" value="1"/>
</dbReference>
<evidence type="ECO:0000313" key="2">
    <source>
        <dbReference type="EMBL" id="KKQ50645.1"/>
    </source>
</evidence>
<dbReference type="SUPFAM" id="SSF81901">
    <property type="entry name" value="HCP-like"/>
    <property type="match status" value="1"/>
</dbReference>
<dbReference type="AlphaFoldDB" id="A0A0G0II26"/>
<gene>
    <name evidence="2" type="ORF">US68_C0003G0011</name>
</gene>
<proteinExistence type="predicted"/>
<dbReference type="SUPFAM" id="SSF52266">
    <property type="entry name" value="SGNH hydrolase"/>
    <property type="match status" value="1"/>
</dbReference>
<dbReference type="PROSITE" id="PS50293">
    <property type="entry name" value="TPR_REGION"/>
    <property type="match status" value="1"/>
</dbReference>
<dbReference type="Pfam" id="PF13431">
    <property type="entry name" value="TPR_17"/>
    <property type="match status" value="1"/>
</dbReference>
<dbReference type="InterPro" id="IPR019734">
    <property type="entry name" value="TPR_rpt"/>
</dbReference>
<dbReference type="Gene3D" id="1.25.40.10">
    <property type="entry name" value="Tetratricopeptide repeat domain"/>
    <property type="match status" value="1"/>
</dbReference>
<dbReference type="InterPro" id="IPR011990">
    <property type="entry name" value="TPR-like_helical_dom_sf"/>
</dbReference>
<comment type="caution">
    <text evidence="2">The sequence shown here is derived from an EMBL/GenBank/DDBJ whole genome shotgun (WGS) entry which is preliminary data.</text>
</comment>
<dbReference type="SMART" id="SM00028">
    <property type="entry name" value="TPR"/>
    <property type="match status" value="3"/>
</dbReference>
<dbReference type="EMBL" id="LBTX01000003">
    <property type="protein sequence ID" value="KKQ50645.1"/>
    <property type="molecule type" value="Genomic_DNA"/>
</dbReference>
<protein>
    <submittedName>
        <fullName evidence="2">Tetratricopeptide TPR_2 repeat-containing protein</fullName>
    </submittedName>
</protein>
<feature type="repeat" description="TPR" evidence="1">
    <location>
        <begin position="287"/>
        <end position="320"/>
    </location>
</feature>
<evidence type="ECO:0000313" key="3">
    <source>
        <dbReference type="Proteomes" id="UP000034231"/>
    </source>
</evidence>
<accession>A0A0G0II26</accession>